<sequence>MITLPPMNGSLEAGIAVGVDASLADDLKLPILVGSSLVRAVPLAGSWARQKFAAQSPAALDLLTSGAMAAVMFGLCRRTNGIPGGDRMPINAPPAEAETWGPAPAGTYTIEALRSALTVCIATKANWWLTNHHTGQGTVSGYVAKVLGIEYPGSDLSQMTNAAHTIGHWVSSLHVLNVAQIAGVRPVEPFLYAAASNFTLRSDALLRFTGLPAGTHRIGVAYEAATRIMKSSLIAICPSPRDFVAIPPVITAIRANRAAHHIGAACLTGAPRRRMSINAK</sequence>
<reference evidence="1" key="1">
    <citation type="submission" date="2021-12" db="EMBL/GenBank/DDBJ databases">
        <authorList>
            <person name="King R."/>
        </authorList>
    </citation>
    <scope>NUCLEOTIDE SEQUENCE</scope>
</reference>
<dbReference type="EMBL" id="OU963871">
    <property type="protein sequence ID" value="CAH0762933.1"/>
    <property type="molecule type" value="Genomic_DNA"/>
</dbReference>
<keyword evidence="2" id="KW-1185">Reference proteome</keyword>
<evidence type="ECO:0000313" key="1">
    <source>
        <dbReference type="EMBL" id="CAH0762933.1"/>
    </source>
</evidence>
<dbReference type="Proteomes" id="UP001152759">
    <property type="component" value="Chromosome 10"/>
</dbReference>
<gene>
    <name evidence="1" type="ORF">BEMITA_LOCUS3009</name>
</gene>
<proteinExistence type="predicted"/>
<protein>
    <submittedName>
        <fullName evidence="1">Uncharacterized protein</fullName>
    </submittedName>
</protein>
<accession>A0A9P0G0W8</accession>
<dbReference type="AlphaFoldDB" id="A0A9P0G0W8"/>
<evidence type="ECO:0000313" key="2">
    <source>
        <dbReference type="Proteomes" id="UP001152759"/>
    </source>
</evidence>
<name>A0A9P0G0W8_BEMTA</name>
<organism evidence="1 2">
    <name type="scientific">Bemisia tabaci</name>
    <name type="common">Sweetpotato whitefly</name>
    <name type="synonym">Aleurodes tabaci</name>
    <dbReference type="NCBI Taxonomy" id="7038"/>
    <lineage>
        <taxon>Eukaryota</taxon>
        <taxon>Metazoa</taxon>
        <taxon>Ecdysozoa</taxon>
        <taxon>Arthropoda</taxon>
        <taxon>Hexapoda</taxon>
        <taxon>Insecta</taxon>
        <taxon>Pterygota</taxon>
        <taxon>Neoptera</taxon>
        <taxon>Paraneoptera</taxon>
        <taxon>Hemiptera</taxon>
        <taxon>Sternorrhyncha</taxon>
        <taxon>Aleyrodoidea</taxon>
        <taxon>Aleyrodidae</taxon>
        <taxon>Aleyrodinae</taxon>
        <taxon>Bemisia</taxon>
    </lineage>
</organism>